<proteinExistence type="predicted"/>
<evidence type="ECO:0008006" key="2">
    <source>
        <dbReference type="Google" id="ProtNLM"/>
    </source>
</evidence>
<name>A0A645BX54_9ZZZZ</name>
<organism evidence="1">
    <name type="scientific">bioreactor metagenome</name>
    <dbReference type="NCBI Taxonomy" id="1076179"/>
    <lineage>
        <taxon>unclassified sequences</taxon>
        <taxon>metagenomes</taxon>
        <taxon>ecological metagenomes</taxon>
    </lineage>
</organism>
<dbReference type="AlphaFoldDB" id="A0A645BX54"/>
<gene>
    <name evidence="1" type="ORF">SDC9_116830</name>
</gene>
<sequence>MEVPAEPEKMILTPKAPATPVIPTSRTEFDPTPLTWTVGASVSFIDFQWPGPERGFDVQLEVLKNGDGMFSFGGMAEYAKVDGDQQISLMATGTWTINKEEALSFPLSISLGPSFFLGANNGWGMRAKLNAGISYAITHQFRFFYQAGLEMLWNITDADLRFALEPMRVGFSYSF</sequence>
<accession>A0A645BX54</accession>
<protein>
    <recommendedName>
        <fullName evidence="2">Outer membrane protein beta-barrel domain-containing protein</fullName>
    </recommendedName>
</protein>
<evidence type="ECO:0000313" key="1">
    <source>
        <dbReference type="EMBL" id="MPM69882.1"/>
    </source>
</evidence>
<comment type="caution">
    <text evidence="1">The sequence shown here is derived from an EMBL/GenBank/DDBJ whole genome shotgun (WGS) entry which is preliminary data.</text>
</comment>
<dbReference type="EMBL" id="VSSQ01023137">
    <property type="protein sequence ID" value="MPM69882.1"/>
    <property type="molecule type" value="Genomic_DNA"/>
</dbReference>
<reference evidence="1" key="1">
    <citation type="submission" date="2019-08" db="EMBL/GenBank/DDBJ databases">
        <authorList>
            <person name="Kucharzyk K."/>
            <person name="Murdoch R.W."/>
            <person name="Higgins S."/>
            <person name="Loffler F."/>
        </authorList>
    </citation>
    <scope>NUCLEOTIDE SEQUENCE</scope>
</reference>